<feature type="transmembrane region" description="Helical" evidence="7">
    <location>
        <begin position="29"/>
        <end position="48"/>
    </location>
</feature>
<dbReference type="GO" id="GO:0005886">
    <property type="term" value="C:plasma membrane"/>
    <property type="evidence" value="ECO:0007669"/>
    <property type="project" value="TreeGrafter"/>
</dbReference>
<dbReference type="STRING" id="39488.ERS852450_01905"/>
<dbReference type="GO" id="GO:0042907">
    <property type="term" value="F:xanthine transmembrane transporter activity"/>
    <property type="evidence" value="ECO:0007669"/>
    <property type="project" value="TreeGrafter"/>
</dbReference>
<evidence type="ECO:0000256" key="5">
    <source>
        <dbReference type="ARBA" id="ARBA00022989"/>
    </source>
</evidence>
<protein>
    <submittedName>
        <fullName evidence="8">Permease family</fullName>
    </submittedName>
</protein>
<dbReference type="PANTHER" id="PTHR42810:SF2">
    <property type="entry name" value="PURINE PERMEASE C1399.01C-RELATED"/>
    <property type="match status" value="1"/>
</dbReference>
<feature type="transmembrane region" description="Helical" evidence="7">
    <location>
        <begin position="68"/>
        <end position="89"/>
    </location>
</feature>
<keyword evidence="9" id="KW-1185">Reference proteome</keyword>
<dbReference type="KEGG" id="ehl:EHLA_1112"/>
<organism evidence="8 9">
    <name type="scientific">Anaerobutyricum hallii</name>
    <dbReference type="NCBI Taxonomy" id="39488"/>
    <lineage>
        <taxon>Bacteria</taxon>
        <taxon>Bacillati</taxon>
        <taxon>Bacillota</taxon>
        <taxon>Clostridia</taxon>
        <taxon>Lachnospirales</taxon>
        <taxon>Lachnospiraceae</taxon>
        <taxon>Anaerobutyricum</taxon>
    </lineage>
</organism>
<sequence length="97" mass="10303">MGTILGAEIIGGIVAIIFGIFVKEIRKLFPDVITGTVIFTIGLSLYPTAIKYMAGGAGSKEFGSMKNWVVALCTFGVVLILSNFTKGIFKLGSSRII</sequence>
<evidence type="ECO:0000256" key="6">
    <source>
        <dbReference type="ARBA" id="ARBA00023136"/>
    </source>
</evidence>
<keyword evidence="4 7" id="KW-0812">Transmembrane</keyword>
<comment type="subcellular location">
    <subcellularLocation>
        <location evidence="1">Membrane</location>
        <topology evidence="1">Multi-pass membrane protein</topology>
    </subcellularLocation>
</comment>
<keyword evidence="3" id="KW-0813">Transport</keyword>
<keyword evidence="5 7" id="KW-1133">Transmembrane helix</keyword>
<dbReference type="EMBL" id="LT907978">
    <property type="protein sequence ID" value="SOB71844.1"/>
    <property type="molecule type" value="Genomic_DNA"/>
</dbReference>
<evidence type="ECO:0000256" key="1">
    <source>
        <dbReference type="ARBA" id="ARBA00004141"/>
    </source>
</evidence>
<dbReference type="Proteomes" id="UP000217549">
    <property type="component" value="Chromosome I"/>
</dbReference>
<evidence type="ECO:0000313" key="8">
    <source>
        <dbReference type="EMBL" id="SOB71844.1"/>
    </source>
</evidence>
<reference evidence="9" key="1">
    <citation type="submission" date="2017-09" db="EMBL/GenBank/DDBJ databases">
        <authorList>
            <person name="Shetty A S."/>
        </authorList>
    </citation>
    <scope>NUCLEOTIDE SEQUENCE [LARGE SCALE GENOMIC DNA]</scope>
</reference>
<gene>
    <name evidence="8" type="ORF">EHLA_1112</name>
</gene>
<evidence type="ECO:0000256" key="3">
    <source>
        <dbReference type="ARBA" id="ARBA00022448"/>
    </source>
</evidence>
<dbReference type="Pfam" id="PF00860">
    <property type="entry name" value="Xan_ur_permease"/>
    <property type="match status" value="1"/>
</dbReference>
<evidence type="ECO:0000256" key="2">
    <source>
        <dbReference type="ARBA" id="ARBA00008821"/>
    </source>
</evidence>
<evidence type="ECO:0000256" key="7">
    <source>
        <dbReference type="SAM" id="Phobius"/>
    </source>
</evidence>
<evidence type="ECO:0000313" key="9">
    <source>
        <dbReference type="Proteomes" id="UP000217549"/>
    </source>
</evidence>
<keyword evidence="6 7" id="KW-0472">Membrane</keyword>
<dbReference type="PANTHER" id="PTHR42810">
    <property type="entry name" value="PURINE PERMEASE C1399.01C-RELATED"/>
    <property type="match status" value="1"/>
</dbReference>
<comment type="similarity">
    <text evidence="2">Belongs to the nucleobase:cation symporter-2 (NCS2) (TC 2.A.40) family.</text>
</comment>
<dbReference type="AlphaFoldDB" id="A0A285PQG5"/>
<accession>A0A285PQG5</accession>
<evidence type="ECO:0000256" key="4">
    <source>
        <dbReference type="ARBA" id="ARBA00022692"/>
    </source>
</evidence>
<name>A0A285PQG5_9FIRM</name>
<dbReference type="InterPro" id="IPR006043">
    <property type="entry name" value="NCS2"/>
</dbReference>
<proteinExistence type="inferred from homology"/>
<feature type="transmembrane region" description="Helical" evidence="7">
    <location>
        <begin position="6"/>
        <end position="22"/>
    </location>
</feature>